<sequence>MTKRSYPTSEVGAEAGRTPFPTGRGQEELPHVQGPSSSGVWRVWLLRLITFPVPAAQFSECTAGAPCQVDGDCPGPQEVLAKKPACSLGKARTSSFYASPYLCSPFLLLSREKLNSGFVKSFDKRLEPAFPMAQQILAASTLLWTAYQIGRYSDV</sequence>
<dbReference type="AlphaFoldDB" id="A0AAD4UNN3"/>
<protein>
    <submittedName>
        <fullName evidence="2">Uncharacterized protein</fullName>
    </submittedName>
</protein>
<evidence type="ECO:0000256" key="1">
    <source>
        <dbReference type="SAM" id="MobiDB-lite"/>
    </source>
</evidence>
<name>A0AAD4UNN3_OVIAM</name>
<gene>
    <name evidence="2" type="ORF">MG293_000866</name>
</gene>
<dbReference type="Proteomes" id="UP001214576">
    <property type="component" value="Unassembled WGS sequence"/>
</dbReference>
<proteinExistence type="predicted"/>
<evidence type="ECO:0000313" key="3">
    <source>
        <dbReference type="Proteomes" id="UP001214576"/>
    </source>
</evidence>
<evidence type="ECO:0000313" key="2">
    <source>
        <dbReference type="EMBL" id="KAI4548536.1"/>
    </source>
</evidence>
<reference evidence="2" key="1">
    <citation type="submission" date="2022-03" db="EMBL/GenBank/DDBJ databases">
        <title>Genomic analyses of argali, domestic sheep and their hybrids provide insights into chromosomal evolution, heterosis and genetic basis of agronomic traits.</title>
        <authorList>
            <person name="Li M."/>
        </authorList>
    </citation>
    <scope>NUCLEOTIDE SEQUENCE</scope>
    <source>
        <strain evidence="2">CAU-MHL-2022a</strain>
        <tissue evidence="2">Skin</tissue>
    </source>
</reference>
<feature type="region of interest" description="Disordered" evidence="1">
    <location>
        <begin position="1"/>
        <end position="36"/>
    </location>
</feature>
<comment type="caution">
    <text evidence="2">The sequence shown here is derived from an EMBL/GenBank/DDBJ whole genome shotgun (WGS) entry which is preliminary data.</text>
</comment>
<organism evidence="2 3">
    <name type="scientific">Ovis ammon polii</name>
    <dbReference type="NCBI Taxonomy" id="230172"/>
    <lineage>
        <taxon>Eukaryota</taxon>
        <taxon>Metazoa</taxon>
        <taxon>Chordata</taxon>
        <taxon>Craniata</taxon>
        <taxon>Vertebrata</taxon>
        <taxon>Euteleostomi</taxon>
        <taxon>Mammalia</taxon>
        <taxon>Eutheria</taxon>
        <taxon>Laurasiatheria</taxon>
        <taxon>Artiodactyla</taxon>
        <taxon>Ruminantia</taxon>
        <taxon>Pecora</taxon>
        <taxon>Bovidae</taxon>
        <taxon>Caprinae</taxon>
        <taxon>Ovis</taxon>
    </lineage>
</organism>
<accession>A0AAD4UNN3</accession>
<dbReference type="EMBL" id="JAKZEL010000001">
    <property type="protein sequence ID" value="KAI4548536.1"/>
    <property type="molecule type" value="Genomic_DNA"/>
</dbReference>
<keyword evidence="3" id="KW-1185">Reference proteome</keyword>